<proteinExistence type="predicted"/>
<keyword evidence="2" id="KW-0489">Methyltransferase</keyword>
<dbReference type="Pfam" id="PF13649">
    <property type="entry name" value="Methyltransf_25"/>
    <property type="match status" value="1"/>
</dbReference>
<dbReference type="InterPro" id="IPR029063">
    <property type="entry name" value="SAM-dependent_MTases_sf"/>
</dbReference>
<reference evidence="2 3" key="2">
    <citation type="journal article" date="2012" name="Stand. Genomic Sci.">
        <title>Complete genome sequence of the aquatic bacterium Runella slithyformis type strain (LSU 4(T)).</title>
        <authorList>
            <person name="Copeland A."/>
            <person name="Zhang X."/>
            <person name="Misra M."/>
            <person name="Lapidus A."/>
            <person name="Nolan M."/>
            <person name="Lucas S."/>
            <person name="Deshpande S."/>
            <person name="Cheng J.F."/>
            <person name="Tapia R."/>
            <person name="Goodwin L.A."/>
            <person name="Pitluck S."/>
            <person name="Liolios K."/>
            <person name="Pagani I."/>
            <person name="Ivanova N."/>
            <person name="Mikhailova N."/>
            <person name="Pati A."/>
            <person name="Chen A."/>
            <person name="Palaniappan K."/>
            <person name="Land M."/>
            <person name="Hauser L."/>
            <person name="Pan C."/>
            <person name="Jeffries C.D."/>
            <person name="Detter J.C."/>
            <person name="Brambilla E.M."/>
            <person name="Rohde M."/>
            <person name="Djao O.D."/>
            <person name="Goker M."/>
            <person name="Sikorski J."/>
            <person name="Tindall B.J."/>
            <person name="Woyke T."/>
            <person name="Bristow J."/>
            <person name="Eisen J.A."/>
            <person name="Markowitz V."/>
            <person name="Hugenholtz P."/>
            <person name="Kyrpides N.C."/>
            <person name="Klenk H.P."/>
            <person name="Mavromatis K."/>
        </authorList>
    </citation>
    <scope>NUCLEOTIDE SEQUENCE [LARGE SCALE GENOMIC DNA]</scope>
    <source>
        <strain evidence="3">ATCC 29530 / DSM 19594 / LMG 11500 / NCIMB 11436 / LSU 4</strain>
    </source>
</reference>
<dbReference type="Gene3D" id="3.40.50.150">
    <property type="entry name" value="Vaccinia Virus protein VP39"/>
    <property type="match status" value="1"/>
</dbReference>
<evidence type="ECO:0000313" key="2">
    <source>
        <dbReference type="EMBL" id="AEI52073.1"/>
    </source>
</evidence>
<evidence type="ECO:0000259" key="1">
    <source>
        <dbReference type="Pfam" id="PF13649"/>
    </source>
</evidence>
<reference evidence="3" key="1">
    <citation type="submission" date="2011-06" db="EMBL/GenBank/DDBJ databases">
        <title>The complete genome of plasmid 2 of Runella slithyformis DSM 19594.</title>
        <authorList>
            <consortium name="US DOE Joint Genome Institute (JGI-PGF)"/>
            <person name="Lucas S."/>
            <person name="Han J."/>
            <person name="Lapidus A."/>
            <person name="Bruce D."/>
            <person name="Goodwin L."/>
            <person name="Pitluck S."/>
            <person name="Peters L."/>
            <person name="Kyrpides N."/>
            <person name="Mavromatis K."/>
            <person name="Ivanova N."/>
            <person name="Ovchinnikova G."/>
            <person name="Zhang X."/>
            <person name="Misra M."/>
            <person name="Detter J.C."/>
            <person name="Tapia R."/>
            <person name="Han C."/>
            <person name="Land M."/>
            <person name="Hauser L."/>
            <person name="Markowitz V."/>
            <person name="Cheng J.-F."/>
            <person name="Hugenholtz P."/>
            <person name="Woyke T."/>
            <person name="Wu D."/>
            <person name="Tindall B."/>
            <person name="Faehrich R."/>
            <person name="Brambilla E."/>
            <person name="Klenk H.-P."/>
            <person name="Eisen J.A."/>
        </authorList>
    </citation>
    <scope>NUCLEOTIDE SEQUENCE [LARGE SCALE GENOMIC DNA]</scope>
    <source>
        <strain evidence="3">ATCC 29530 / DSM 19594 / LMG 11500 / NCIMB 11436 / LSU 4</strain>
        <plasmid evidence="3">pRUNSL02</plasmid>
    </source>
</reference>
<keyword evidence="3" id="KW-1185">Reference proteome</keyword>
<dbReference type="InterPro" id="IPR050508">
    <property type="entry name" value="Methyltransf_Superfamily"/>
</dbReference>
<dbReference type="CDD" id="cd02440">
    <property type="entry name" value="AdoMet_MTases"/>
    <property type="match status" value="1"/>
</dbReference>
<dbReference type="PANTHER" id="PTHR42912:SF80">
    <property type="entry name" value="METHYLTRANSFERASE DOMAIN-CONTAINING PROTEIN"/>
    <property type="match status" value="1"/>
</dbReference>
<sequence length="215" mass="24555">MSNTTYIPALRFNWLTKVYDPLIQWTMPEKQFKQDLIKEAGIETEYHVLDFGCGTATLSMMTKSKHPSAFVTGVDVDAEVLAIAQHKLRGFPHPIRLDQYDGMKLPYPDETFDRVISSLVFHHLTPIQKAKALQDIKRVLKFDGELYIADWGKAENSLMRGLFYGVQLLDGFKTTRDNVAGLMPSYLLEAGFLSVKVLKKYRTVFGTLELFRAKK</sequence>
<protein>
    <submittedName>
        <fullName evidence="2">Methyltransferase type 11</fullName>
    </submittedName>
</protein>
<dbReference type="GO" id="GO:0008168">
    <property type="term" value="F:methyltransferase activity"/>
    <property type="evidence" value="ECO:0007669"/>
    <property type="project" value="UniProtKB-KW"/>
</dbReference>
<dbReference type="AlphaFoldDB" id="A0A7U3ZRM7"/>
<name>A0A7U3ZRM7_RUNSL</name>
<feature type="domain" description="Methyltransferase" evidence="1">
    <location>
        <begin position="48"/>
        <end position="144"/>
    </location>
</feature>
<dbReference type="KEGG" id="rsi:Runsl_5937"/>
<dbReference type="GO" id="GO:0032259">
    <property type="term" value="P:methylation"/>
    <property type="evidence" value="ECO:0007669"/>
    <property type="project" value="UniProtKB-KW"/>
</dbReference>
<keyword evidence="2" id="KW-0614">Plasmid</keyword>
<dbReference type="SUPFAM" id="SSF53335">
    <property type="entry name" value="S-adenosyl-L-methionine-dependent methyltransferases"/>
    <property type="match status" value="1"/>
</dbReference>
<geneLocation type="plasmid" evidence="2 3">
    <name>pRUNSL02</name>
</geneLocation>
<gene>
    <name evidence="2" type="ordered locus">Runsl_5937</name>
</gene>
<dbReference type="InterPro" id="IPR041698">
    <property type="entry name" value="Methyltransf_25"/>
</dbReference>
<dbReference type="Proteomes" id="UP000000493">
    <property type="component" value="Plasmid pRUNSL02"/>
</dbReference>
<dbReference type="PANTHER" id="PTHR42912">
    <property type="entry name" value="METHYLTRANSFERASE"/>
    <property type="match status" value="1"/>
</dbReference>
<dbReference type="RefSeq" id="WP_013931255.1">
    <property type="nucleotide sequence ID" value="NC_015704.1"/>
</dbReference>
<organism evidence="2 3">
    <name type="scientific">Runella slithyformis (strain ATCC 29530 / DSM 19594 / LMG 11500 / NCIMB 11436 / LSU 4)</name>
    <dbReference type="NCBI Taxonomy" id="761193"/>
    <lineage>
        <taxon>Bacteria</taxon>
        <taxon>Pseudomonadati</taxon>
        <taxon>Bacteroidota</taxon>
        <taxon>Cytophagia</taxon>
        <taxon>Cytophagales</taxon>
        <taxon>Spirosomataceae</taxon>
        <taxon>Runella</taxon>
    </lineage>
</organism>
<evidence type="ECO:0000313" key="3">
    <source>
        <dbReference type="Proteomes" id="UP000000493"/>
    </source>
</evidence>
<keyword evidence="2" id="KW-0808">Transferase</keyword>
<dbReference type="EMBL" id="CP002861">
    <property type="protein sequence ID" value="AEI52073.1"/>
    <property type="molecule type" value="Genomic_DNA"/>
</dbReference>
<accession>A0A7U3ZRM7</accession>